<dbReference type="PANTHER" id="PTHR36451:SF1">
    <property type="entry name" value="OMEGA-HYDROXY-BETA-DIHYDROMENAQUINONE-9 SULFOTRANSFERASE STF3"/>
    <property type="match status" value="1"/>
</dbReference>
<dbReference type="Gene3D" id="3.40.50.300">
    <property type="entry name" value="P-loop containing nucleotide triphosphate hydrolases"/>
    <property type="match status" value="1"/>
</dbReference>
<dbReference type="InterPro" id="IPR027417">
    <property type="entry name" value="P-loop_NTPase"/>
</dbReference>
<dbReference type="PANTHER" id="PTHR36451">
    <property type="entry name" value="PAPS-DEPENDENT SULFOTRANSFERASE STF3"/>
    <property type="match status" value="1"/>
</dbReference>
<gene>
    <name evidence="1" type="ORF">GCM10022421_12350</name>
</gene>
<protein>
    <recommendedName>
        <fullName evidence="3">Sulfotransferase</fullName>
    </recommendedName>
</protein>
<dbReference type="Proteomes" id="UP001501479">
    <property type="component" value="Unassembled WGS sequence"/>
</dbReference>
<organism evidence="1 2">
    <name type="scientific">Oceanisphaera sediminis</name>
    <dbReference type="NCBI Taxonomy" id="981381"/>
    <lineage>
        <taxon>Bacteria</taxon>
        <taxon>Pseudomonadati</taxon>
        <taxon>Pseudomonadota</taxon>
        <taxon>Gammaproteobacteria</taxon>
        <taxon>Aeromonadales</taxon>
        <taxon>Aeromonadaceae</taxon>
        <taxon>Oceanisphaera</taxon>
    </lineage>
</organism>
<evidence type="ECO:0008006" key="3">
    <source>
        <dbReference type="Google" id="ProtNLM"/>
    </source>
</evidence>
<evidence type="ECO:0000313" key="2">
    <source>
        <dbReference type="Proteomes" id="UP001501479"/>
    </source>
</evidence>
<dbReference type="RefSeq" id="WP_344963416.1">
    <property type="nucleotide sequence ID" value="NZ_BAABDS010000015.1"/>
</dbReference>
<sequence>MNKYLDPKRYFSFFMNKLFSLLSPVVKLWEKRQYRKYSNMPLKHQPVFIIGAPRTGSTILYQTITNQFDVLYIDNLVCKFNKNFFFGFWLSNKLFKQKAHNCFSSNHGATKGLRSPSECGGFWYRWLPRDRHFIDHQGVTDKMVKEIREEISSVINKYDKPLVFKNLNAGQRLRLLSKAFPEAKFIYARREPEYTAQSILLAKRKLGIKENSFWSIMPKSVSELNKLEWPEQIVRQIFDIEKQISEDSALFEKDRFSIVNYLDLNQKTVSDVGRFLNFNERQECESAIINLTERLVLNESEISLLNKEIKKLDWSVTNVK</sequence>
<keyword evidence="2" id="KW-1185">Reference proteome</keyword>
<dbReference type="SUPFAM" id="SSF52540">
    <property type="entry name" value="P-loop containing nucleoside triphosphate hydrolases"/>
    <property type="match status" value="1"/>
</dbReference>
<dbReference type="InterPro" id="IPR052736">
    <property type="entry name" value="Stf3_sulfotransferase"/>
</dbReference>
<reference evidence="2" key="1">
    <citation type="journal article" date="2019" name="Int. J. Syst. Evol. Microbiol.">
        <title>The Global Catalogue of Microorganisms (GCM) 10K type strain sequencing project: providing services to taxonomists for standard genome sequencing and annotation.</title>
        <authorList>
            <consortium name="The Broad Institute Genomics Platform"/>
            <consortium name="The Broad Institute Genome Sequencing Center for Infectious Disease"/>
            <person name="Wu L."/>
            <person name="Ma J."/>
        </authorList>
    </citation>
    <scope>NUCLEOTIDE SEQUENCE [LARGE SCALE GENOMIC DNA]</scope>
    <source>
        <strain evidence="2">JCM 17329</strain>
    </source>
</reference>
<dbReference type="Pfam" id="PF13469">
    <property type="entry name" value="Sulfotransfer_3"/>
    <property type="match status" value="1"/>
</dbReference>
<comment type="caution">
    <text evidence="1">The sequence shown here is derived from an EMBL/GenBank/DDBJ whole genome shotgun (WGS) entry which is preliminary data.</text>
</comment>
<evidence type="ECO:0000313" key="1">
    <source>
        <dbReference type="EMBL" id="GAA3706779.1"/>
    </source>
</evidence>
<name>A0ABP7DK40_9GAMM</name>
<accession>A0ABP7DK40</accession>
<dbReference type="EMBL" id="BAABDS010000015">
    <property type="protein sequence ID" value="GAA3706779.1"/>
    <property type="molecule type" value="Genomic_DNA"/>
</dbReference>
<proteinExistence type="predicted"/>